<dbReference type="AlphaFoldDB" id="A0A6J4LG51"/>
<evidence type="ECO:0000313" key="2">
    <source>
        <dbReference type="EMBL" id="CAA9331871.1"/>
    </source>
</evidence>
<protein>
    <submittedName>
        <fullName evidence="2">Ribonuclease HI</fullName>
        <ecNumber evidence="2">3.1.26.4</ecNumber>
    </submittedName>
</protein>
<evidence type="ECO:0000256" key="1">
    <source>
        <dbReference type="SAM" id="MobiDB-lite"/>
    </source>
</evidence>
<feature type="compositionally biased region" description="Gly residues" evidence="1">
    <location>
        <begin position="195"/>
        <end position="210"/>
    </location>
</feature>
<feature type="region of interest" description="Disordered" evidence="1">
    <location>
        <begin position="1"/>
        <end position="45"/>
    </location>
</feature>
<feature type="compositionally biased region" description="Basic residues" evidence="1">
    <location>
        <begin position="25"/>
        <end position="35"/>
    </location>
</feature>
<dbReference type="EC" id="3.1.26.4" evidence="2"/>
<feature type="region of interest" description="Disordered" evidence="1">
    <location>
        <begin position="135"/>
        <end position="210"/>
    </location>
</feature>
<organism evidence="2">
    <name type="scientific">uncultured Gemmatimonadaceae bacterium</name>
    <dbReference type="NCBI Taxonomy" id="246130"/>
    <lineage>
        <taxon>Bacteria</taxon>
        <taxon>Pseudomonadati</taxon>
        <taxon>Gemmatimonadota</taxon>
        <taxon>Gemmatimonadia</taxon>
        <taxon>Gemmatimonadales</taxon>
        <taxon>Gemmatimonadaceae</taxon>
        <taxon>environmental samples</taxon>
    </lineage>
</organism>
<feature type="non-terminal residue" evidence="2">
    <location>
        <position position="1"/>
    </location>
</feature>
<sequence length="210" mass="21710">ELPLPAGGDLRRRVVSGQREEGGHAGRRRRARRVPPPRERGSRAARLLDLRALDDEQPDGAAVGDRGDAGAVAEGRALLGGVHQRLALPHRRDDRLGARVGAARLDAEDRPDREPRAVEGGAVGARRARGGVALGEGARGARAERVRQPPGHAGGGAADRLRGARGVGVRGLAHHAAAQGRGQREPRPLPRAGLVQGGAGVTGGFGGAYV</sequence>
<reference evidence="2" key="1">
    <citation type="submission" date="2020-02" db="EMBL/GenBank/DDBJ databases">
        <authorList>
            <person name="Meier V. D."/>
        </authorList>
    </citation>
    <scope>NUCLEOTIDE SEQUENCE</scope>
    <source>
        <strain evidence="2">AVDCRST_MAG40</strain>
    </source>
</reference>
<keyword evidence="2" id="KW-0378">Hydrolase</keyword>
<name>A0A6J4LG51_9BACT</name>
<gene>
    <name evidence="2" type="ORF">AVDCRST_MAG40-1945</name>
</gene>
<dbReference type="GO" id="GO:0004523">
    <property type="term" value="F:RNA-DNA hybrid ribonuclease activity"/>
    <property type="evidence" value="ECO:0007669"/>
    <property type="project" value="UniProtKB-EC"/>
</dbReference>
<feature type="non-terminal residue" evidence="2">
    <location>
        <position position="210"/>
    </location>
</feature>
<accession>A0A6J4LG51</accession>
<proteinExistence type="predicted"/>
<dbReference type="EMBL" id="CADCTX010000599">
    <property type="protein sequence ID" value="CAA9331871.1"/>
    <property type="molecule type" value="Genomic_DNA"/>
</dbReference>
<feature type="compositionally biased region" description="Basic and acidic residues" evidence="1">
    <location>
        <begin position="36"/>
        <end position="45"/>
    </location>
</feature>